<comment type="pathway">
    <text evidence="1 8">Metabolic intermediate biosynthesis; chorismate biosynthesis; chorismate from D-erythrose 4-phosphate and phosphoenolpyruvate: step 6/7.</text>
</comment>
<dbReference type="SUPFAM" id="SSF55205">
    <property type="entry name" value="EPT/RTPC-like"/>
    <property type="match status" value="1"/>
</dbReference>
<dbReference type="PROSITE" id="PS00885">
    <property type="entry name" value="EPSP_SYNTHASE_2"/>
    <property type="match status" value="1"/>
</dbReference>
<dbReference type="InterPro" id="IPR001986">
    <property type="entry name" value="Enolpyruvate_Tfrase_dom"/>
</dbReference>
<name>A0A844WEN6_9RHOB</name>
<dbReference type="GO" id="GO:0005737">
    <property type="term" value="C:cytoplasm"/>
    <property type="evidence" value="ECO:0007669"/>
    <property type="project" value="UniProtKB-SubCell"/>
</dbReference>
<dbReference type="PROSITE" id="PS00104">
    <property type="entry name" value="EPSP_SYNTHASE_1"/>
    <property type="match status" value="1"/>
</dbReference>
<dbReference type="RefSeq" id="WP_160383437.1">
    <property type="nucleotide sequence ID" value="NZ_WNXQ01000009.1"/>
</dbReference>
<evidence type="ECO:0000256" key="8">
    <source>
        <dbReference type="HAMAP-Rule" id="MF_00210"/>
    </source>
</evidence>
<feature type="binding site" evidence="8">
    <location>
        <position position="354"/>
    </location>
    <ligand>
        <name>3-phosphoshikimate</name>
        <dbReference type="ChEBI" id="CHEBI:145989"/>
    </ligand>
</feature>
<evidence type="ECO:0000256" key="7">
    <source>
        <dbReference type="ARBA" id="ARBA00044633"/>
    </source>
</evidence>
<dbReference type="FunFam" id="3.65.10.10:FF:000005">
    <property type="entry name" value="3-phosphoshikimate 1-carboxyvinyltransferase"/>
    <property type="match status" value="1"/>
</dbReference>
<comment type="caution">
    <text evidence="8">Lacks conserved residue(s) required for the propagation of feature annotation.</text>
</comment>
<evidence type="ECO:0000256" key="3">
    <source>
        <dbReference type="ARBA" id="ARBA00022490"/>
    </source>
</evidence>
<evidence type="ECO:0000313" key="11">
    <source>
        <dbReference type="Proteomes" id="UP000443843"/>
    </source>
</evidence>
<protein>
    <recommendedName>
        <fullName evidence="8">3-phosphoshikimate 1-carboxyvinyltransferase</fullName>
        <ecNumber evidence="8">2.5.1.19</ecNumber>
    </recommendedName>
    <alternativeName>
        <fullName evidence="8">5-enolpyruvylshikimate-3-phosphate synthase</fullName>
        <shortName evidence="8">EPSP synthase</shortName>
        <shortName evidence="8">EPSPS</shortName>
    </alternativeName>
</protein>
<gene>
    <name evidence="8 10" type="primary">aroA</name>
    <name evidence="10" type="ORF">GLS40_14375</name>
</gene>
<dbReference type="HAMAP" id="MF_00210">
    <property type="entry name" value="EPSP_synth"/>
    <property type="match status" value="1"/>
</dbReference>
<dbReference type="PIRSF" id="PIRSF000505">
    <property type="entry name" value="EPSPS"/>
    <property type="match status" value="1"/>
</dbReference>
<feature type="binding site" evidence="8">
    <location>
        <position position="28"/>
    </location>
    <ligand>
        <name>3-phosphoshikimate</name>
        <dbReference type="ChEBI" id="CHEBI:145989"/>
    </ligand>
</feature>
<organism evidence="10 11">
    <name type="scientific">Pseudooceanicola pacificus</name>
    <dbReference type="NCBI Taxonomy" id="2676438"/>
    <lineage>
        <taxon>Bacteria</taxon>
        <taxon>Pseudomonadati</taxon>
        <taxon>Pseudomonadota</taxon>
        <taxon>Alphaproteobacteria</taxon>
        <taxon>Rhodobacterales</taxon>
        <taxon>Paracoccaceae</taxon>
        <taxon>Pseudooceanicola</taxon>
    </lineage>
</organism>
<dbReference type="EMBL" id="WNXQ01000009">
    <property type="protein sequence ID" value="MWB79222.1"/>
    <property type="molecule type" value="Genomic_DNA"/>
</dbReference>
<feature type="binding site" evidence="8">
    <location>
        <position position="176"/>
    </location>
    <ligand>
        <name>phosphoenolpyruvate</name>
        <dbReference type="ChEBI" id="CHEBI:58702"/>
    </ligand>
</feature>
<keyword evidence="11" id="KW-1185">Reference proteome</keyword>
<comment type="subunit">
    <text evidence="8">Monomer.</text>
</comment>
<keyword evidence="3 8" id="KW-0963">Cytoplasm</keyword>
<comment type="similarity">
    <text evidence="2 8">Belongs to the EPSP synthase family.</text>
</comment>
<dbReference type="GO" id="GO:0009073">
    <property type="term" value="P:aromatic amino acid family biosynthetic process"/>
    <property type="evidence" value="ECO:0007669"/>
    <property type="project" value="UniProtKB-KW"/>
</dbReference>
<evidence type="ECO:0000313" key="10">
    <source>
        <dbReference type="EMBL" id="MWB79222.1"/>
    </source>
</evidence>
<dbReference type="GO" id="GO:0009423">
    <property type="term" value="P:chorismate biosynthetic process"/>
    <property type="evidence" value="ECO:0007669"/>
    <property type="project" value="UniProtKB-UniRule"/>
</dbReference>
<comment type="catalytic activity">
    <reaction evidence="7">
        <text>3-phosphoshikimate + phosphoenolpyruvate = 5-O-(1-carboxyvinyl)-3-phosphoshikimate + phosphate</text>
        <dbReference type="Rhea" id="RHEA:21256"/>
        <dbReference type="ChEBI" id="CHEBI:43474"/>
        <dbReference type="ChEBI" id="CHEBI:57701"/>
        <dbReference type="ChEBI" id="CHEBI:58702"/>
        <dbReference type="ChEBI" id="CHEBI:145989"/>
        <dbReference type="EC" id="2.5.1.19"/>
    </reaction>
    <physiologicalReaction direction="left-to-right" evidence="7">
        <dbReference type="Rhea" id="RHEA:21257"/>
    </physiologicalReaction>
</comment>
<feature type="binding site" evidence="8">
    <location>
        <position position="403"/>
    </location>
    <ligand>
        <name>phosphoenolpyruvate</name>
        <dbReference type="ChEBI" id="CHEBI:58702"/>
    </ligand>
</feature>
<feature type="binding site" evidence="8">
    <location>
        <position position="29"/>
    </location>
    <ligand>
        <name>3-phosphoshikimate</name>
        <dbReference type="ChEBI" id="CHEBI:145989"/>
    </ligand>
</feature>
<dbReference type="InterPro" id="IPR023193">
    <property type="entry name" value="EPSP_synthase_CS"/>
</dbReference>
<feature type="binding site" evidence="8">
    <location>
        <position position="358"/>
    </location>
    <ligand>
        <name>phosphoenolpyruvate</name>
        <dbReference type="ChEBI" id="CHEBI:58702"/>
    </ligand>
</feature>
<feature type="binding site" evidence="8">
    <location>
        <position position="28"/>
    </location>
    <ligand>
        <name>phosphoenolpyruvate</name>
        <dbReference type="ChEBI" id="CHEBI:58702"/>
    </ligand>
</feature>
<dbReference type="Proteomes" id="UP000443843">
    <property type="component" value="Unassembled WGS sequence"/>
</dbReference>
<keyword evidence="4 8" id="KW-0028">Amino-acid biosynthesis</keyword>
<feature type="binding site" evidence="8">
    <location>
        <position position="33"/>
    </location>
    <ligand>
        <name>3-phosphoshikimate</name>
        <dbReference type="ChEBI" id="CHEBI:145989"/>
    </ligand>
</feature>
<comment type="subcellular location">
    <subcellularLocation>
        <location evidence="8">Cytoplasm</location>
    </subcellularLocation>
</comment>
<dbReference type="InterPro" id="IPR036968">
    <property type="entry name" value="Enolpyruvate_Tfrase_sf"/>
</dbReference>
<dbReference type="EC" id="2.5.1.19" evidence="8"/>
<dbReference type="Pfam" id="PF00275">
    <property type="entry name" value="EPSP_synthase"/>
    <property type="match status" value="1"/>
</dbReference>
<dbReference type="GO" id="GO:0008652">
    <property type="term" value="P:amino acid biosynthetic process"/>
    <property type="evidence" value="ECO:0007669"/>
    <property type="project" value="UniProtKB-KW"/>
</dbReference>
<feature type="binding site" evidence="8">
    <location>
        <position position="101"/>
    </location>
    <ligand>
        <name>phosphoenolpyruvate</name>
        <dbReference type="ChEBI" id="CHEBI:58702"/>
    </ligand>
</feature>
<dbReference type="CDD" id="cd01556">
    <property type="entry name" value="EPSP_synthase"/>
    <property type="match status" value="1"/>
</dbReference>
<feature type="binding site" evidence="8">
    <location>
        <position position="327"/>
    </location>
    <ligand>
        <name>3-phosphoshikimate</name>
        <dbReference type="ChEBI" id="CHEBI:145989"/>
    </ligand>
</feature>
<evidence type="ECO:0000256" key="1">
    <source>
        <dbReference type="ARBA" id="ARBA00004811"/>
    </source>
</evidence>
<feature type="domain" description="Enolpyruvate transferase" evidence="9">
    <location>
        <begin position="13"/>
        <end position="436"/>
    </location>
</feature>
<dbReference type="AlphaFoldDB" id="A0A844WEN6"/>
<evidence type="ECO:0000256" key="2">
    <source>
        <dbReference type="ARBA" id="ARBA00009948"/>
    </source>
</evidence>
<dbReference type="GO" id="GO:0003866">
    <property type="term" value="F:3-phosphoshikimate 1-carboxyvinyltransferase activity"/>
    <property type="evidence" value="ECO:0007669"/>
    <property type="project" value="UniProtKB-UniRule"/>
</dbReference>
<sequence length="450" mass="46620">MSGHGQPVPMVARKGAALVGTAVVPGDKSISHRSLILGALSIGETHVTGLLEGQDVLDTAKAMRAFGAGVERLGEGEWRIEGVGVGGFAEPEGVIDCGNSGTGVRLIMGSMATSPIVATFTGDASLNGRPMARVTDPLALFGTRALGRRGGRLPMTIQGAEDPVPVRYATPVPSAQVKSAVLLAGLNAPGETVVIEREATRDHSERMLAGFGASLTTEVTPEGRVITLKGQPELRGQSVAVPCDPSSAAFPVCAALIVPGSDVLVPNIGLNPTRAGLYQTLRDMGADLTYENPREEGGEPVADLRARYSPAMKGIEVPPERAASMIDEYPVLSVVAAFAEGRTEMPGVRELRVKESDRIDAMATGLRACGVTVDEGEDWWAVEGLGAGGVPGGATVESRLDHRIAMSFLCMGLGSAQPVRVDDGGPIATSFPVFEGLMAALGARIDRANA</sequence>
<feature type="binding site" evidence="8">
    <location>
        <position position="176"/>
    </location>
    <ligand>
        <name>3-phosphoshikimate</name>
        <dbReference type="ChEBI" id="CHEBI:145989"/>
    </ligand>
</feature>
<reference evidence="10 11" key="1">
    <citation type="submission" date="2019-11" db="EMBL/GenBank/DDBJ databases">
        <title>Pseudooceanicola pacifica sp. nov., isolated from deep-sea sediment of the Pacific Ocean.</title>
        <authorList>
            <person name="Lyu L."/>
        </authorList>
    </citation>
    <scope>NUCLEOTIDE SEQUENCE [LARGE SCALE GENOMIC DNA]</scope>
    <source>
        <strain evidence="10 11">216_PA32_1</strain>
    </source>
</reference>
<evidence type="ECO:0000256" key="6">
    <source>
        <dbReference type="ARBA" id="ARBA00023141"/>
    </source>
</evidence>
<keyword evidence="6 8" id="KW-0057">Aromatic amino acid biosynthesis</keyword>
<comment type="caution">
    <text evidence="10">The sequence shown here is derived from an EMBL/GenBank/DDBJ whole genome shotgun (WGS) entry which is preliminary data.</text>
</comment>
<evidence type="ECO:0000256" key="5">
    <source>
        <dbReference type="ARBA" id="ARBA00022679"/>
    </source>
</evidence>
<comment type="function">
    <text evidence="8">Catalyzes the transfer of the enolpyruvyl moiety of phosphoenolpyruvate (PEP) to the 5-hydroxyl of shikimate-3-phosphate (S3P) to produce enolpyruvyl shikimate-3-phosphate and inorganic phosphate.</text>
</comment>
<evidence type="ECO:0000256" key="4">
    <source>
        <dbReference type="ARBA" id="ARBA00022605"/>
    </source>
</evidence>
<dbReference type="InterPro" id="IPR013792">
    <property type="entry name" value="RNA3'P_cycl/enolpyr_Trfase_a/b"/>
</dbReference>
<feature type="binding site" evidence="8">
    <location>
        <position position="129"/>
    </location>
    <ligand>
        <name>phosphoenolpyruvate</name>
        <dbReference type="ChEBI" id="CHEBI:58702"/>
    </ligand>
</feature>
<evidence type="ECO:0000259" key="9">
    <source>
        <dbReference type="Pfam" id="PF00275"/>
    </source>
</evidence>
<proteinExistence type="inferred from homology"/>
<accession>A0A844WEN6</accession>
<dbReference type="UniPathway" id="UPA00053">
    <property type="reaction ID" value="UER00089"/>
</dbReference>
<dbReference type="Gene3D" id="3.65.10.10">
    <property type="entry name" value="Enolpyruvate transferase domain"/>
    <property type="match status" value="2"/>
</dbReference>
<dbReference type="PANTHER" id="PTHR21090">
    <property type="entry name" value="AROM/DEHYDROQUINATE SYNTHASE"/>
    <property type="match status" value="1"/>
</dbReference>
<feature type="binding site" evidence="8">
    <location>
        <position position="174"/>
    </location>
    <ligand>
        <name>3-phosphoshikimate</name>
        <dbReference type="ChEBI" id="CHEBI:145989"/>
    </ligand>
</feature>
<keyword evidence="5 8" id="KW-0808">Transferase</keyword>
<dbReference type="InterPro" id="IPR006264">
    <property type="entry name" value="EPSP_synthase"/>
</dbReference>
<dbReference type="PANTHER" id="PTHR21090:SF5">
    <property type="entry name" value="PENTAFUNCTIONAL AROM POLYPEPTIDE"/>
    <property type="match status" value="1"/>
</dbReference>
<dbReference type="NCBIfam" id="TIGR01356">
    <property type="entry name" value="aroA"/>
    <property type="match status" value="1"/>
</dbReference>
<feature type="active site" description="Proton acceptor" evidence="8">
    <location>
        <position position="327"/>
    </location>
</feature>